<evidence type="ECO:0000313" key="3">
    <source>
        <dbReference type="Proteomes" id="UP000297776"/>
    </source>
</evidence>
<organism evidence="2 3">
    <name type="scientific">Jeotgalibacillus salarius</name>
    <dbReference type="NCBI Taxonomy" id="546023"/>
    <lineage>
        <taxon>Bacteria</taxon>
        <taxon>Bacillati</taxon>
        <taxon>Bacillota</taxon>
        <taxon>Bacilli</taxon>
        <taxon>Bacillales</taxon>
        <taxon>Caryophanaceae</taxon>
        <taxon>Jeotgalibacillus</taxon>
    </lineage>
</organism>
<sequence>MTEMVAGLEEMYILIYCFLILWINIDYLRDHANIKKGLNEIYSEDELLFNPHDISIATMGLAFNFFRRWLIYLLAVIMTESMMVLMISIVLFIVSLYDILFNYTLEKLRKANIGLYVIIADVIYISIFVIYIFLRM</sequence>
<keyword evidence="1" id="KW-0812">Transmembrane</keyword>
<evidence type="ECO:0000256" key="1">
    <source>
        <dbReference type="SAM" id="Phobius"/>
    </source>
</evidence>
<dbReference type="Proteomes" id="UP000297776">
    <property type="component" value="Unassembled WGS sequence"/>
</dbReference>
<feature type="transmembrane region" description="Helical" evidence="1">
    <location>
        <begin position="69"/>
        <end position="93"/>
    </location>
</feature>
<dbReference type="OrthoDB" id="2451685at2"/>
<accession>A0A4Y8LEQ5</accession>
<evidence type="ECO:0000313" key="2">
    <source>
        <dbReference type="EMBL" id="TFE00679.1"/>
    </source>
</evidence>
<keyword evidence="1" id="KW-1133">Transmembrane helix</keyword>
<keyword evidence="1" id="KW-0472">Membrane</keyword>
<reference evidence="2 3" key="1">
    <citation type="submission" date="2019-03" db="EMBL/GenBank/DDBJ databases">
        <authorList>
            <person name="Yang Y."/>
        </authorList>
    </citation>
    <scope>NUCLEOTIDE SEQUENCE [LARGE SCALE GENOMIC DNA]</scope>
    <source>
        <strain evidence="2 3">ASL-1</strain>
    </source>
</reference>
<dbReference type="EMBL" id="SORX01000006">
    <property type="protein sequence ID" value="TFE00679.1"/>
    <property type="molecule type" value="Genomic_DNA"/>
</dbReference>
<gene>
    <name evidence="2" type="ORF">E2626_11955</name>
</gene>
<feature type="transmembrane region" description="Helical" evidence="1">
    <location>
        <begin position="113"/>
        <end position="134"/>
    </location>
</feature>
<name>A0A4Y8LEQ5_9BACL</name>
<keyword evidence="3" id="KW-1185">Reference proteome</keyword>
<dbReference type="AlphaFoldDB" id="A0A4Y8LEQ5"/>
<comment type="caution">
    <text evidence="2">The sequence shown here is derived from an EMBL/GenBank/DDBJ whole genome shotgun (WGS) entry which is preliminary data.</text>
</comment>
<protein>
    <submittedName>
        <fullName evidence="2">Uncharacterized protein</fullName>
    </submittedName>
</protein>
<proteinExistence type="predicted"/>
<feature type="transmembrane region" description="Helical" evidence="1">
    <location>
        <begin position="12"/>
        <end position="28"/>
    </location>
</feature>